<feature type="domain" description="SLH" evidence="9">
    <location>
        <begin position="86"/>
        <end position="149"/>
    </location>
</feature>
<dbReference type="AlphaFoldDB" id="A0A4R2RIX0"/>
<dbReference type="InterPro" id="IPR013783">
    <property type="entry name" value="Ig-like_fold"/>
</dbReference>
<dbReference type="PROSITE" id="PS51272">
    <property type="entry name" value="SLH"/>
    <property type="match status" value="1"/>
</dbReference>
<dbReference type="GO" id="GO:0016020">
    <property type="term" value="C:membrane"/>
    <property type="evidence" value="ECO:0007669"/>
    <property type="project" value="InterPro"/>
</dbReference>
<dbReference type="PROSITE" id="PS50111">
    <property type="entry name" value="CHEMOTAXIS_TRANSDUC_2"/>
    <property type="match status" value="2"/>
</dbReference>
<keyword evidence="3" id="KW-0106">Calcium</keyword>
<proteinExistence type="predicted"/>
<dbReference type="Gene3D" id="2.60.40.2030">
    <property type="match status" value="1"/>
</dbReference>
<evidence type="ECO:0000256" key="4">
    <source>
        <dbReference type="ARBA" id="ARBA00023224"/>
    </source>
</evidence>
<dbReference type="InterPro" id="IPR004089">
    <property type="entry name" value="MCPsignal_dom"/>
</dbReference>
<dbReference type="Pfam" id="PF00395">
    <property type="entry name" value="SLH"/>
    <property type="match status" value="1"/>
</dbReference>
<dbReference type="SUPFAM" id="SSF49265">
    <property type="entry name" value="Fibronectin type III"/>
    <property type="match status" value="1"/>
</dbReference>
<dbReference type="InterPro" id="IPR001119">
    <property type="entry name" value="SLH_dom"/>
</dbReference>
<dbReference type="EMBL" id="SLXT01000022">
    <property type="protein sequence ID" value="TCP62439.1"/>
    <property type="molecule type" value="Genomic_DNA"/>
</dbReference>
<comment type="caution">
    <text evidence="10">The sequence shown here is derived from an EMBL/GenBank/DDBJ whole genome shotgun (WGS) entry which is preliminary data.</text>
</comment>
<dbReference type="Pfam" id="PF03160">
    <property type="entry name" value="Calx-beta"/>
    <property type="match status" value="1"/>
</dbReference>
<dbReference type="Pfam" id="PF00015">
    <property type="entry name" value="MCPsignal"/>
    <property type="match status" value="2"/>
</dbReference>
<protein>
    <submittedName>
        <fullName evidence="10">S-layer family protein</fullName>
    </submittedName>
</protein>
<feature type="domain" description="Methyl-accepting transducer" evidence="8">
    <location>
        <begin position="699"/>
        <end position="739"/>
    </location>
</feature>
<dbReference type="InterPro" id="IPR036116">
    <property type="entry name" value="FN3_sf"/>
</dbReference>
<dbReference type="PANTHER" id="PTHR32089:SF112">
    <property type="entry name" value="LYSOZYME-LIKE PROTEIN-RELATED"/>
    <property type="match status" value="1"/>
</dbReference>
<feature type="domain" description="Methyl-accepting transducer" evidence="8">
    <location>
        <begin position="624"/>
        <end position="688"/>
    </location>
</feature>
<evidence type="ECO:0000313" key="11">
    <source>
        <dbReference type="Proteomes" id="UP000294813"/>
    </source>
</evidence>
<dbReference type="Proteomes" id="UP000294813">
    <property type="component" value="Unassembled WGS sequence"/>
</dbReference>
<evidence type="ECO:0000256" key="6">
    <source>
        <dbReference type="SAM" id="MobiDB-lite"/>
    </source>
</evidence>
<reference evidence="10 11" key="1">
    <citation type="submission" date="2019-03" db="EMBL/GenBank/DDBJ databases">
        <title>Genomic Encyclopedia of Type Strains, Phase IV (KMG-IV): sequencing the most valuable type-strain genomes for metagenomic binning, comparative biology and taxonomic classification.</title>
        <authorList>
            <person name="Goeker M."/>
        </authorList>
    </citation>
    <scope>NUCLEOTIDE SEQUENCE [LARGE SCALE GENOMIC DNA]</scope>
    <source>
        <strain evidence="10 11">DSM 11170</strain>
    </source>
</reference>
<keyword evidence="1 7" id="KW-0732">Signal</keyword>
<dbReference type="Gene3D" id="6.10.250.3200">
    <property type="match status" value="2"/>
</dbReference>
<evidence type="ECO:0000256" key="5">
    <source>
        <dbReference type="PROSITE-ProRule" id="PRU00284"/>
    </source>
</evidence>
<keyword evidence="4 5" id="KW-0807">Transducer</keyword>
<evidence type="ECO:0000256" key="2">
    <source>
        <dbReference type="ARBA" id="ARBA00022737"/>
    </source>
</evidence>
<evidence type="ECO:0000313" key="10">
    <source>
        <dbReference type="EMBL" id="TCP62439.1"/>
    </source>
</evidence>
<dbReference type="Gene3D" id="2.60.40.10">
    <property type="entry name" value="Immunoglobulins"/>
    <property type="match status" value="1"/>
</dbReference>
<dbReference type="SUPFAM" id="SSF58104">
    <property type="entry name" value="Methyl-accepting chemotaxis protein (MCP) signaling domain"/>
    <property type="match status" value="2"/>
</dbReference>
<dbReference type="SUPFAM" id="SSF141072">
    <property type="entry name" value="CalX-like"/>
    <property type="match status" value="1"/>
</dbReference>
<keyword evidence="2" id="KW-0677">Repeat</keyword>
<dbReference type="PANTHER" id="PTHR32089">
    <property type="entry name" value="METHYL-ACCEPTING CHEMOTAXIS PROTEIN MCPB"/>
    <property type="match status" value="1"/>
</dbReference>
<dbReference type="GO" id="GO:0007165">
    <property type="term" value="P:signal transduction"/>
    <property type="evidence" value="ECO:0007669"/>
    <property type="project" value="UniProtKB-KW"/>
</dbReference>
<accession>A0A4R2RIX0</accession>
<evidence type="ECO:0000256" key="3">
    <source>
        <dbReference type="ARBA" id="ARBA00022837"/>
    </source>
</evidence>
<feature type="region of interest" description="Disordered" evidence="6">
    <location>
        <begin position="220"/>
        <end position="254"/>
    </location>
</feature>
<evidence type="ECO:0000259" key="9">
    <source>
        <dbReference type="PROSITE" id="PS51272"/>
    </source>
</evidence>
<evidence type="ECO:0000256" key="7">
    <source>
        <dbReference type="SAM" id="SignalP"/>
    </source>
</evidence>
<feature type="signal peptide" evidence="7">
    <location>
        <begin position="1"/>
        <end position="22"/>
    </location>
</feature>
<feature type="chain" id="PRO_5020651416" evidence="7">
    <location>
        <begin position="23"/>
        <end position="752"/>
    </location>
</feature>
<feature type="compositionally biased region" description="Basic and acidic residues" evidence="6">
    <location>
        <begin position="241"/>
        <end position="251"/>
    </location>
</feature>
<keyword evidence="11" id="KW-1185">Reference proteome</keyword>
<evidence type="ECO:0000256" key="1">
    <source>
        <dbReference type="ARBA" id="ARBA00022729"/>
    </source>
</evidence>
<name>A0A4R2RIX0_9FIRM</name>
<feature type="compositionally biased region" description="Low complexity" evidence="6">
    <location>
        <begin position="228"/>
        <end position="238"/>
    </location>
</feature>
<dbReference type="InterPro" id="IPR003644">
    <property type="entry name" value="Calx_beta"/>
</dbReference>
<gene>
    <name evidence="10" type="ORF">EDD73_1229</name>
</gene>
<sequence length="752" mass="78567">MKKITSVIIAFALLFLSGAAYSAEGYTYTAEAQKLNDLGLYKGISTTTFDPDLGTVLNRETGVVMLLRIFGLEADAQAITDADVTLAKFVDAATISSWAKNSVAYAVKNGLVQGYPDGTFGPKVALNGKAYCTLILRQLGYTPDYSNAPAELAEKGGLTPAEATKFADNELIKDNLVGISFGALSAADKDGKTVIENLVAKKVIDEAAAVDAGLFVPASPSTTNPLPVSGRVSSGRSGSSHHHDDNDDNREQSSVGTFQFAPSTVTASETDGTATIIIIRTGGSSGAATLNYSVTGTATESLDYMVTPTIVGTDGTIRFADGETSKTIQITLLDDGTVEGDETVIVTLTHTTAGILGTDKTAVLTIMSEDKPIVPLESPKNLCVDGTTVYWDAVEHAESYTVDVVNAVYAVVKDNVAVVDPSIDIAADLIAPLPDGKYTVKVTAIGDGITYSNSDESMASSPVTIDTTPPILSETGASNVTDTSATLNFTSDEAGIYYYLLYAVEDGPPDTATIKAQGTSGIAEASANIANISDLTVGTNYMAYVIVEDSATNLSKVSPIGFSTTTAAAEAAVSAYEMAPIRTLVGVEDAEKLKAAAVSAAEVVGDSQVKAAFEVRIADQATLISNARSRIEGEFERLGNIASRMNLLALNAAIEAARAGEQGKGFAVIANEIRTLAGETTQILEEAKTTGIETEKNELEKIAEQLNLLALKAAEEADRVGEQGRGFAVVASEFRKLAEDMTGELSKAELVK</sequence>
<organism evidence="10 11">
    <name type="scientific">Heliophilum fasciatum</name>
    <dbReference type="NCBI Taxonomy" id="35700"/>
    <lineage>
        <taxon>Bacteria</taxon>
        <taxon>Bacillati</taxon>
        <taxon>Bacillota</taxon>
        <taxon>Clostridia</taxon>
        <taxon>Eubacteriales</taxon>
        <taxon>Heliobacteriaceae</taxon>
        <taxon>Heliophilum</taxon>
    </lineage>
</organism>
<dbReference type="InterPro" id="IPR038081">
    <property type="entry name" value="CalX-like_sf"/>
</dbReference>
<dbReference type="SMART" id="SM00237">
    <property type="entry name" value="Calx_beta"/>
    <property type="match status" value="1"/>
</dbReference>
<evidence type="ECO:0000259" key="8">
    <source>
        <dbReference type="PROSITE" id="PS50111"/>
    </source>
</evidence>